<evidence type="ECO:0000256" key="8">
    <source>
        <dbReference type="SAM" id="SignalP"/>
    </source>
</evidence>
<feature type="compositionally biased region" description="Basic and acidic residues" evidence="7">
    <location>
        <begin position="181"/>
        <end position="200"/>
    </location>
</feature>
<comment type="catalytic activity">
    <reaction evidence="1 5 6">
        <text>[protein]-peptidylproline (omega=180) = [protein]-peptidylproline (omega=0)</text>
        <dbReference type="Rhea" id="RHEA:16237"/>
        <dbReference type="Rhea" id="RHEA-COMP:10747"/>
        <dbReference type="Rhea" id="RHEA-COMP:10748"/>
        <dbReference type="ChEBI" id="CHEBI:83833"/>
        <dbReference type="ChEBI" id="CHEBI:83834"/>
        <dbReference type="EC" id="5.2.1.8"/>
    </reaction>
</comment>
<sequence>MVVAVALWSLELNPGEAVSVVPPSDLRITNVALADELADERGRTSVKLTYRAPKDGEEDEDVSHDEEEEEEDAEPVTTVLCSLTPGKIEQSTVDLILEQEQEVLLEVVGKNTVFLTGNYIDQIPHNPYDDSEDDFDSEDEEAYRLEDVSSDVEIDADELDEDDDSHRFEEVADEPAQAQKPESKKRARESDATENDDSKLSKTAQKKLNKKLKAEGGKAVPAGDEAEKPKDKKKEQPKKEEKSKEAEKVKTLDGGLKIQDHKVGTGPAAKSGNLVRVRYVGKLPNGKIFDSNTKGDPFKFKLGKGEVIKGWDAGIAGMQVGGERLLTIPPTLAYGKRAQGGIPANSTLIFEVKLLGIN</sequence>
<evidence type="ECO:0000256" key="4">
    <source>
        <dbReference type="ARBA" id="ARBA00023235"/>
    </source>
</evidence>
<dbReference type="PANTHER" id="PTHR43811:SF19">
    <property type="entry name" value="39 KDA FK506-BINDING NUCLEAR PROTEIN"/>
    <property type="match status" value="1"/>
</dbReference>
<dbReference type="OrthoDB" id="77911at2759"/>
<keyword evidence="4 5" id="KW-0413">Isomerase</keyword>
<feature type="chain" id="PRO_5002168154" description="FK506-binding protein" evidence="8">
    <location>
        <begin position="18"/>
        <end position="358"/>
    </location>
</feature>
<dbReference type="Pfam" id="PF00254">
    <property type="entry name" value="FKBP_C"/>
    <property type="match status" value="1"/>
</dbReference>
<evidence type="ECO:0000256" key="3">
    <source>
        <dbReference type="ARBA" id="ARBA00023110"/>
    </source>
</evidence>
<evidence type="ECO:0000256" key="5">
    <source>
        <dbReference type="PIRNR" id="PIRNR001473"/>
    </source>
</evidence>
<dbReference type="GO" id="GO:0000785">
    <property type="term" value="C:chromatin"/>
    <property type="evidence" value="ECO:0007669"/>
    <property type="project" value="TreeGrafter"/>
</dbReference>
<dbReference type="SUPFAM" id="SSF54534">
    <property type="entry name" value="FKBP-like"/>
    <property type="match status" value="1"/>
</dbReference>
<accession>A0A0C3PJ65</accession>
<evidence type="ECO:0000256" key="6">
    <source>
        <dbReference type="PROSITE-ProRule" id="PRU00277"/>
    </source>
</evidence>
<dbReference type="GO" id="GO:0005730">
    <property type="term" value="C:nucleolus"/>
    <property type="evidence" value="ECO:0007669"/>
    <property type="project" value="TreeGrafter"/>
</dbReference>
<dbReference type="InterPro" id="IPR041232">
    <property type="entry name" value="NPL"/>
</dbReference>
<dbReference type="PIRSF" id="PIRSF001473">
    <property type="entry name" value="FK506-bp_FPR3"/>
    <property type="match status" value="1"/>
</dbReference>
<feature type="compositionally biased region" description="Acidic residues" evidence="7">
    <location>
        <begin position="129"/>
        <end position="141"/>
    </location>
</feature>
<evidence type="ECO:0000256" key="1">
    <source>
        <dbReference type="ARBA" id="ARBA00000971"/>
    </source>
</evidence>
<feature type="signal peptide" evidence="8">
    <location>
        <begin position="1"/>
        <end position="17"/>
    </location>
</feature>
<dbReference type="Proteomes" id="UP000053257">
    <property type="component" value="Unassembled WGS sequence"/>
</dbReference>
<feature type="compositionally biased region" description="Acidic residues" evidence="7">
    <location>
        <begin position="148"/>
        <end position="163"/>
    </location>
</feature>
<feature type="domain" description="PPIase FKBP-type" evidence="9">
    <location>
        <begin position="272"/>
        <end position="358"/>
    </location>
</feature>
<dbReference type="Gene3D" id="3.10.50.40">
    <property type="match status" value="1"/>
</dbReference>
<keyword evidence="3 5" id="KW-0697">Rotamase</keyword>
<dbReference type="HOGENOM" id="CLU_022297_3_0_1"/>
<dbReference type="InterPro" id="IPR001179">
    <property type="entry name" value="PPIase_FKBP_dom"/>
</dbReference>
<dbReference type="EC" id="5.2.1.8" evidence="5"/>
<feature type="region of interest" description="Disordered" evidence="7">
    <location>
        <begin position="50"/>
        <end position="75"/>
    </location>
</feature>
<dbReference type="PANTHER" id="PTHR43811">
    <property type="entry name" value="FKBP-TYPE PEPTIDYL-PROLYL CIS-TRANS ISOMERASE FKPA"/>
    <property type="match status" value="1"/>
</dbReference>
<dbReference type="GO" id="GO:0003755">
    <property type="term" value="F:peptidyl-prolyl cis-trans isomerase activity"/>
    <property type="evidence" value="ECO:0007669"/>
    <property type="project" value="UniProtKB-KW"/>
</dbReference>
<dbReference type="EMBL" id="KN840524">
    <property type="protein sequence ID" value="KIP06138.1"/>
    <property type="molecule type" value="Genomic_DNA"/>
</dbReference>
<dbReference type="FunFam" id="3.10.50.40:FF:000006">
    <property type="entry name" value="Peptidyl-prolyl cis-trans isomerase"/>
    <property type="match status" value="1"/>
</dbReference>
<keyword evidence="11" id="KW-1185">Reference proteome</keyword>
<dbReference type="STRING" id="745531.A0A0C3PJ65"/>
<keyword evidence="8" id="KW-0732">Signal</keyword>
<dbReference type="InterPro" id="IPR023566">
    <property type="entry name" value="PPIase_Fpr3/Fpr4-like"/>
</dbReference>
<evidence type="ECO:0000256" key="7">
    <source>
        <dbReference type="SAM" id="MobiDB-lite"/>
    </source>
</evidence>
<feature type="compositionally biased region" description="Basic and acidic residues" evidence="7">
    <location>
        <begin position="225"/>
        <end position="251"/>
    </location>
</feature>
<evidence type="ECO:0000256" key="2">
    <source>
        <dbReference type="ARBA" id="ARBA00007838"/>
    </source>
</evidence>
<evidence type="ECO:0000313" key="10">
    <source>
        <dbReference type="EMBL" id="KIP06138.1"/>
    </source>
</evidence>
<comment type="similarity">
    <text evidence="2">Belongs to the FKBP-type PPIase family. FKBP3/4 subfamily.</text>
</comment>
<dbReference type="Gene3D" id="2.60.120.340">
    <property type="entry name" value="Nucleoplasmin core domain"/>
    <property type="match status" value="1"/>
</dbReference>
<protein>
    <recommendedName>
        <fullName evidence="5">FK506-binding protein</fullName>
        <ecNumber evidence="5">5.2.1.8</ecNumber>
    </recommendedName>
</protein>
<dbReference type="PROSITE" id="PS50059">
    <property type="entry name" value="FKBP_PPIASE"/>
    <property type="match status" value="1"/>
</dbReference>
<feature type="compositionally biased region" description="Acidic residues" evidence="7">
    <location>
        <begin position="56"/>
        <end position="74"/>
    </location>
</feature>
<gene>
    <name evidence="10" type="ORF">PHLGIDRAFT_24709</name>
</gene>
<dbReference type="Pfam" id="PF17800">
    <property type="entry name" value="NPL"/>
    <property type="match status" value="1"/>
</dbReference>
<dbReference type="InterPro" id="IPR046357">
    <property type="entry name" value="PPIase_dom_sf"/>
</dbReference>
<evidence type="ECO:0000313" key="11">
    <source>
        <dbReference type="Proteomes" id="UP000053257"/>
    </source>
</evidence>
<dbReference type="AlphaFoldDB" id="A0A0C3PJ65"/>
<reference evidence="10 11" key="1">
    <citation type="journal article" date="2014" name="PLoS Genet.">
        <title>Analysis of the Phlebiopsis gigantea genome, transcriptome and secretome provides insight into its pioneer colonization strategies of wood.</title>
        <authorList>
            <person name="Hori C."/>
            <person name="Ishida T."/>
            <person name="Igarashi K."/>
            <person name="Samejima M."/>
            <person name="Suzuki H."/>
            <person name="Master E."/>
            <person name="Ferreira P."/>
            <person name="Ruiz-Duenas F.J."/>
            <person name="Held B."/>
            <person name="Canessa P."/>
            <person name="Larrondo L.F."/>
            <person name="Schmoll M."/>
            <person name="Druzhinina I.S."/>
            <person name="Kubicek C.P."/>
            <person name="Gaskell J.A."/>
            <person name="Kersten P."/>
            <person name="St John F."/>
            <person name="Glasner J."/>
            <person name="Sabat G."/>
            <person name="Splinter BonDurant S."/>
            <person name="Syed K."/>
            <person name="Yadav J."/>
            <person name="Mgbeahuruike A.C."/>
            <person name="Kovalchuk A."/>
            <person name="Asiegbu F.O."/>
            <person name="Lackner G."/>
            <person name="Hoffmeister D."/>
            <person name="Rencoret J."/>
            <person name="Gutierrez A."/>
            <person name="Sun H."/>
            <person name="Lindquist E."/>
            <person name="Barry K."/>
            <person name="Riley R."/>
            <person name="Grigoriev I.V."/>
            <person name="Henrissat B."/>
            <person name="Kues U."/>
            <person name="Berka R.M."/>
            <person name="Martinez A.T."/>
            <person name="Covert S.F."/>
            <person name="Blanchette R.A."/>
            <person name="Cullen D."/>
        </authorList>
    </citation>
    <scope>NUCLEOTIDE SEQUENCE [LARGE SCALE GENOMIC DNA]</scope>
    <source>
        <strain evidence="10 11">11061_1 CR5-6</strain>
    </source>
</reference>
<proteinExistence type="inferred from homology"/>
<name>A0A0C3PJ65_PHLG1</name>
<feature type="region of interest" description="Disordered" evidence="7">
    <location>
        <begin position="120"/>
        <end position="269"/>
    </location>
</feature>
<organism evidence="10 11">
    <name type="scientific">Phlebiopsis gigantea (strain 11061_1 CR5-6)</name>
    <name type="common">White-rot fungus</name>
    <name type="synonym">Peniophora gigantea</name>
    <dbReference type="NCBI Taxonomy" id="745531"/>
    <lineage>
        <taxon>Eukaryota</taxon>
        <taxon>Fungi</taxon>
        <taxon>Dikarya</taxon>
        <taxon>Basidiomycota</taxon>
        <taxon>Agaricomycotina</taxon>
        <taxon>Agaricomycetes</taxon>
        <taxon>Polyporales</taxon>
        <taxon>Phanerochaetaceae</taxon>
        <taxon>Phlebiopsis</taxon>
    </lineage>
</organism>
<evidence type="ECO:0000259" key="9">
    <source>
        <dbReference type="PROSITE" id="PS50059"/>
    </source>
</evidence>